<dbReference type="SUPFAM" id="SSF53223">
    <property type="entry name" value="Aminoacid dehydrogenase-like, N-terminal domain"/>
    <property type="match status" value="1"/>
</dbReference>
<keyword evidence="6 8" id="KW-0057">Aromatic amino acid biosynthesis</keyword>
<evidence type="ECO:0000259" key="9">
    <source>
        <dbReference type="Pfam" id="PF08501"/>
    </source>
</evidence>
<evidence type="ECO:0000313" key="10">
    <source>
        <dbReference type="EMBL" id="XAU13971.1"/>
    </source>
</evidence>
<comment type="similarity">
    <text evidence="8">Belongs to the shikimate dehydrogenase family.</text>
</comment>
<keyword evidence="4 8" id="KW-0521">NADP</keyword>
<keyword evidence="3 8" id="KW-0028">Amino-acid biosynthesis</keyword>
<feature type="binding site" evidence="8">
    <location>
        <position position="210"/>
    </location>
    <ligand>
        <name>shikimate</name>
        <dbReference type="ChEBI" id="CHEBI:36208"/>
    </ligand>
</feature>
<feature type="domain" description="Shikimate dehydrogenase substrate binding N-terminal" evidence="9">
    <location>
        <begin position="8"/>
        <end position="88"/>
    </location>
</feature>
<feature type="binding site" evidence="8">
    <location>
        <position position="101"/>
    </location>
    <ligand>
        <name>shikimate</name>
        <dbReference type="ChEBI" id="CHEBI:36208"/>
    </ligand>
</feature>
<organism evidence="10 11">
    <name type="scientific">Sulfurimonas diazotrophicus</name>
    <dbReference type="NCBI Taxonomy" id="3131939"/>
    <lineage>
        <taxon>Bacteria</taxon>
        <taxon>Pseudomonadati</taxon>
        <taxon>Campylobacterota</taxon>
        <taxon>Epsilonproteobacteria</taxon>
        <taxon>Campylobacterales</taxon>
        <taxon>Sulfurimonadaceae</taxon>
        <taxon>Sulfurimonas</taxon>
    </lineage>
</organism>
<dbReference type="Gene3D" id="3.40.50.10860">
    <property type="entry name" value="Leucine Dehydrogenase, chain A, domain 1"/>
    <property type="match status" value="1"/>
</dbReference>
<dbReference type="SUPFAM" id="SSF51735">
    <property type="entry name" value="NAD(P)-binding Rossmann-fold domains"/>
    <property type="match status" value="1"/>
</dbReference>
<evidence type="ECO:0000256" key="2">
    <source>
        <dbReference type="ARBA" id="ARBA00012962"/>
    </source>
</evidence>
<dbReference type="PANTHER" id="PTHR21089:SF1">
    <property type="entry name" value="BIFUNCTIONAL 3-DEHYDROQUINATE DEHYDRATASE_SHIKIMATE DEHYDROGENASE, CHLOROPLASTIC"/>
    <property type="match status" value="1"/>
</dbReference>
<evidence type="ECO:0000256" key="4">
    <source>
        <dbReference type="ARBA" id="ARBA00022857"/>
    </source>
</evidence>
<dbReference type="InterPro" id="IPR022893">
    <property type="entry name" value="Shikimate_DH_fam"/>
</dbReference>
<dbReference type="GO" id="GO:0004764">
    <property type="term" value="F:shikimate 3-dehydrogenase (NADP+) activity"/>
    <property type="evidence" value="ECO:0007669"/>
    <property type="project" value="UniProtKB-EC"/>
</dbReference>
<dbReference type="EMBL" id="CP147920">
    <property type="protein sequence ID" value="XAU13971.1"/>
    <property type="molecule type" value="Genomic_DNA"/>
</dbReference>
<dbReference type="InterPro" id="IPR036291">
    <property type="entry name" value="NAD(P)-bd_dom_sf"/>
</dbReference>
<evidence type="ECO:0000256" key="5">
    <source>
        <dbReference type="ARBA" id="ARBA00023002"/>
    </source>
</evidence>
<dbReference type="HAMAP" id="MF_00222">
    <property type="entry name" value="Shikimate_DH_AroE"/>
    <property type="match status" value="1"/>
</dbReference>
<evidence type="ECO:0000256" key="3">
    <source>
        <dbReference type="ARBA" id="ARBA00022605"/>
    </source>
</evidence>
<dbReference type="InterPro" id="IPR011342">
    <property type="entry name" value="Shikimate_DH"/>
</dbReference>
<feature type="binding site" evidence="8">
    <location>
        <position position="208"/>
    </location>
    <ligand>
        <name>NADP(+)</name>
        <dbReference type="ChEBI" id="CHEBI:58349"/>
    </ligand>
</feature>
<dbReference type="Proteomes" id="UP001447842">
    <property type="component" value="Chromosome"/>
</dbReference>
<keyword evidence="5 8" id="KW-0560">Oxidoreductase</keyword>
<dbReference type="Pfam" id="PF08501">
    <property type="entry name" value="Shikimate_dh_N"/>
    <property type="match status" value="1"/>
</dbReference>
<keyword evidence="11" id="KW-1185">Reference proteome</keyword>
<comment type="function">
    <text evidence="8">Involved in the biosynthesis of the chorismate, which leads to the biosynthesis of aromatic amino acids. Catalyzes the reversible NADPH linked reduction of 3-dehydroshikimate (DHSA) to yield shikimate (SA).</text>
</comment>
<dbReference type="InterPro" id="IPR013708">
    <property type="entry name" value="Shikimate_DH-bd_N"/>
</dbReference>
<feature type="binding site" evidence="8">
    <location>
        <position position="61"/>
    </location>
    <ligand>
        <name>shikimate</name>
        <dbReference type="ChEBI" id="CHEBI:36208"/>
    </ligand>
</feature>
<feature type="binding site" evidence="8">
    <location>
        <begin position="16"/>
        <end position="18"/>
    </location>
    <ligand>
        <name>shikimate</name>
        <dbReference type="ChEBI" id="CHEBI:36208"/>
    </ligand>
</feature>
<dbReference type="PANTHER" id="PTHR21089">
    <property type="entry name" value="SHIKIMATE DEHYDROGENASE"/>
    <property type="match status" value="1"/>
</dbReference>
<dbReference type="InterPro" id="IPR046346">
    <property type="entry name" value="Aminoacid_DH-like_N_sf"/>
</dbReference>
<dbReference type="RefSeq" id="WP_345971793.1">
    <property type="nucleotide sequence ID" value="NZ_CP147920.1"/>
</dbReference>
<dbReference type="EC" id="1.1.1.25" evidence="2 8"/>
<dbReference type="Gene3D" id="3.40.50.720">
    <property type="entry name" value="NAD(P)-binding Rossmann-like Domain"/>
    <property type="match status" value="1"/>
</dbReference>
<comment type="catalytic activity">
    <reaction evidence="7 8">
        <text>shikimate + NADP(+) = 3-dehydroshikimate + NADPH + H(+)</text>
        <dbReference type="Rhea" id="RHEA:17737"/>
        <dbReference type="ChEBI" id="CHEBI:15378"/>
        <dbReference type="ChEBI" id="CHEBI:16630"/>
        <dbReference type="ChEBI" id="CHEBI:36208"/>
        <dbReference type="ChEBI" id="CHEBI:57783"/>
        <dbReference type="ChEBI" id="CHEBI:58349"/>
        <dbReference type="EC" id="1.1.1.25"/>
    </reaction>
</comment>
<feature type="binding site" evidence="8">
    <location>
        <position position="86"/>
    </location>
    <ligand>
        <name>shikimate</name>
        <dbReference type="ChEBI" id="CHEBI:36208"/>
    </ligand>
</feature>
<dbReference type="NCBIfam" id="NF001316">
    <property type="entry name" value="PRK00258.2-5"/>
    <property type="match status" value="1"/>
</dbReference>
<proteinExistence type="inferred from homology"/>
<accession>A0ABZ3H8I4</accession>
<feature type="active site" description="Proton acceptor" evidence="8">
    <location>
        <position position="65"/>
    </location>
</feature>
<reference evidence="10 11" key="1">
    <citation type="submission" date="2024-03" db="EMBL/GenBank/DDBJ databases">
        <title>Sulfurimonas sp. HSL3-1.</title>
        <authorList>
            <person name="Wang S."/>
        </authorList>
    </citation>
    <scope>NUCLEOTIDE SEQUENCE [LARGE SCALE GENOMIC DNA]</scope>
    <source>
        <strain evidence="10 11">HSL3-1</strain>
    </source>
</reference>
<dbReference type="NCBIfam" id="TIGR00507">
    <property type="entry name" value="aroE"/>
    <property type="match status" value="1"/>
</dbReference>
<protein>
    <recommendedName>
        <fullName evidence="2 8">Shikimate dehydrogenase (NADP(+))</fullName>
        <shortName evidence="8">SDH</shortName>
        <ecNumber evidence="2 8">1.1.1.25</ecNumber>
    </recommendedName>
</protein>
<feature type="binding site" evidence="8">
    <location>
        <position position="230"/>
    </location>
    <ligand>
        <name>NADP(+)</name>
        <dbReference type="ChEBI" id="CHEBI:58349"/>
    </ligand>
</feature>
<comment type="pathway">
    <text evidence="1 8">Metabolic intermediate biosynthesis; chorismate biosynthesis; chorismate from D-erythrose 4-phosphate and phosphoenolpyruvate: step 4/7.</text>
</comment>
<evidence type="ECO:0000256" key="7">
    <source>
        <dbReference type="ARBA" id="ARBA00049442"/>
    </source>
</evidence>
<evidence type="ECO:0000313" key="11">
    <source>
        <dbReference type="Proteomes" id="UP001447842"/>
    </source>
</evidence>
<comment type="caution">
    <text evidence="8">Lacks conserved residue(s) required for the propagation of feature annotation.</text>
</comment>
<evidence type="ECO:0000256" key="6">
    <source>
        <dbReference type="ARBA" id="ARBA00023141"/>
    </source>
</evidence>
<sequence length="265" mass="28977">MTPALFAIFGDPVHHSRSPLMHNHVFKRLGFPGCYTRVHLTDGTKLRKTFFDLGLQGANITVPHKEAAYNACDEIRGFAREVGVVNTIINENGKLIGYNTDADGFLFAIRNFENVNDVLILGAGGTARALASRLRQEGKSVHVLNRSAGRLAPFADDGFATMTWDDFTPKGYDLVVNTTSAGLEDDSLPAPEALLLPLLQQSRYGADAIYGKVTPFLALCADNGLRAIDGAEMLLGQGVLANRFFTEERYSAESIEEVMRESFAF</sequence>
<comment type="subunit">
    <text evidence="8">Homodimer.</text>
</comment>
<feature type="binding site" evidence="8">
    <location>
        <position position="237"/>
    </location>
    <ligand>
        <name>shikimate</name>
        <dbReference type="ChEBI" id="CHEBI:36208"/>
    </ligand>
</feature>
<evidence type="ECO:0000256" key="8">
    <source>
        <dbReference type="HAMAP-Rule" id="MF_00222"/>
    </source>
</evidence>
<dbReference type="CDD" id="cd01065">
    <property type="entry name" value="NAD_bind_Shikimate_DH"/>
    <property type="match status" value="1"/>
</dbReference>
<evidence type="ECO:0000256" key="1">
    <source>
        <dbReference type="ARBA" id="ARBA00004871"/>
    </source>
</evidence>
<gene>
    <name evidence="8" type="primary">aroE</name>
    <name evidence="10" type="ORF">WCY31_06840</name>
</gene>
<name>A0ABZ3H8I4_9BACT</name>